<organism evidence="2 3">
    <name type="scientific">Manduca sexta</name>
    <name type="common">Tobacco hawkmoth</name>
    <name type="synonym">Tobacco hornworm</name>
    <dbReference type="NCBI Taxonomy" id="7130"/>
    <lineage>
        <taxon>Eukaryota</taxon>
        <taxon>Metazoa</taxon>
        <taxon>Ecdysozoa</taxon>
        <taxon>Arthropoda</taxon>
        <taxon>Hexapoda</taxon>
        <taxon>Insecta</taxon>
        <taxon>Pterygota</taxon>
        <taxon>Neoptera</taxon>
        <taxon>Endopterygota</taxon>
        <taxon>Lepidoptera</taxon>
        <taxon>Glossata</taxon>
        <taxon>Ditrysia</taxon>
        <taxon>Bombycoidea</taxon>
        <taxon>Sphingidae</taxon>
        <taxon>Sphinginae</taxon>
        <taxon>Sphingini</taxon>
        <taxon>Manduca</taxon>
    </lineage>
</organism>
<proteinExistence type="predicted"/>
<evidence type="ECO:0000313" key="2">
    <source>
        <dbReference type="EMBL" id="KAG6462888.1"/>
    </source>
</evidence>
<dbReference type="Proteomes" id="UP000791440">
    <property type="component" value="Unassembled WGS sequence"/>
</dbReference>
<dbReference type="EMBL" id="JH668900">
    <property type="protein sequence ID" value="KAG6462888.1"/>
    <property type="molecule type" value="Genomic_DNA"/>
</dbReference>
<feature type="signal peptide" evidence="1">
    <location>
        <begin position="1"/>
        <end position="20"/>
    </location>
</feature>
<reference evidence="2" key="2">
    <citation type="submission" date="2020-12" db="EMBL/GenBank/DDBJ databases">
        <authorList>
            <person name="Kanost M."/>
        </authorList>
    </citation>
    <scope>NUCLEOTIDE SEQUENCE</scope>
</reference>
<keyword evidence="1" id="KW-0732">Signal</keyword>
<evidence type="ECO:0000256" key="1">
    <source>
        <dbReference type="SAM" id="SignalP"/>
    </source>
</evidence>
<name>A0A922CZE7_MANSE</name>
<evidence type="ECO:0000313" key="3">
    <source>
        <dbReference type="Proteomes" id="UP000791440"/>
    </source>
</evidence>
<accession>A0A922CZE7</accession>
<reference evidence="2" key="1">
    <citation type="journal article" date="2016" name="Insect Biochem. Mol. Biol.">
        <title>Multifaceted biological insights from a draft genome sequence of the tobacco hornworm moth, Manduca sexta.</title>
        <authorList>
            <person name="Kanost M.R."/>
            <person name="Arrese E.L."/>
            <person name="Cao X."/>
            <person name="Chen Y.R."/>
            <person name="Chellapilla S."/>
            <person name="Goldsmith M.R."/>
            <person name="Grosse-Wilde E."/>
            <person name="Heckel D.G."/>
            <person name="Herndon N."/>
            <person name="Jiang H."/>
            <person name="Papanicolaou A."/>
            <person name="Qu J."/>
            <person name="Soulages J.L."/>
            <person name="Vogel H."/>
            <person name="Walters J."/>
            <person name="Waterhouse R.M."/>
            <person name="Ahn S.J."/>
            <person name="Almeida F.C."/>
            <person name="An C."/>
            <person name="Aqrawi P."/>
            <person name="Bretschneider A."/>
            <person name="Bryant W.B."/>
            <person name="Bucks S."/>
            <person name="Chao H."/>
            <person name="Chevignon G."/>
            <person name="Christen J.M."/>
            <person name="Clarke D.F."/>
            <person name="Dittmer N.T."/>
            <person name="Ferguson L.C.F."/>
            <person name="Garavelou S."/>
            <person name="Gordon K.H.J."/>
            <person name="Gunaratna R.T."/>
            <person name="Han Y."/>
            <person name="Hauser F."/>
            <person name="He Y."/>
            <person name="Heidel-Fischer H."/>
            <person name="Hirsh A."/>
            <person name="Hu Y."/>
            <person name="Jiang H."/>
            <person name="Kalra D."/>
            <person name="Klinner C."/>
            <person name="Konig C."/>
            <person name="Kovar C."/>
            <person name="Kroll A.R."/>
            <person name="Kuwar S.S."/>
            <person name="Lee S.L."/>
            <person name="Lehman R."/>
            <person name="Li K."/>
            <person name="Li Z."/>
            <person name="Liang H."/>
            <person name="Lovelace S."/>
            <person name="Lu Z."/>
            <person name="Mansfield J.H."/>
            <person name="McCulloch K.J."/>
            <person name="Mathew T."/>
            <person name="Morton B."/>
            <person name="Muzny D.M."/>
            <person name="Neunemann D."/>
            <person name="Ongeri F."/>
            <person name="Pauchet Y."/>
            <person name="Pu L.L."/>
            <person name="Pyrousis I."/>
            <person name="Rao X.J."/>
            <person name="Redding A."/>
            <person name="Roesel C."/>
            <person name="Sanchez-Gracia A."/>
            <person name="Schaack S."/>
            <person name="Shukla A."/>
            <person name="Tetreau G."/>
            <person name="Wang Y."/>
            <person name="Xiong G.H."/>
            <person name="Traut W."/>
            <person name="Walsh T.K."/>
            <person name="Worley K.C."/>
            <person name="Wu D."/>
            <person name="Wu W."/>
            <person name="Wu Y.Q."/>
            <person name="Zhang X."/>
            <person name="Zou Z."/>
            <person name="Zucker H."/>
            <person name="Briscoe A.D."/>
            <person name="Burmester T."/>
            <person name="Clem R.J."/>
            <person name="Feyereisen R."/>
            <person name="Grimmelikhuijzen C.J.P."/>
            <person name="Hamodrakas S.J."/>
            <person name="Hansson B.S."/>
            <person name="Huguet E."/>
            <person name="Jermiin L.S."/>
            <person name="Lan Q."/>
            <person name="Lehman H.K."/>
            <person name="Lorenzen M."/>
            <person name="Merzendorfer H."/>
            <person name="Michalopoulos I."/>
            <person name="Morton D.B."/>
            <person name="Muthukrishnan S."/>
            <person name="Oakeshott J.G."/>
            <person name="Palmer W."/>
            <person name="Park Y."/>
            <person name="Passarelli A.L."/>
            <person name="Rozas J."/>
            <person name="Schwartz L.M."/>
            <person name="Smith W."/>
            <person name="Southgate A."/>
            <person name="Vilcinskas A."/>
            <person name="Vogt R."/>
            <person name="Wang P."/>
            <person name="Werren J."/>
            <person name="Yu X.Q."/>
            <person name="Zhou J.J."/>
            <person name="Brown S.J."/>
            <person name="Scherer S.E."/>
            <person name="Richards S."/>
            <person name="Blissard G.W."/>
        </authorList>
    </citation>
    <scope>NUCLEOTIDE SEQUENCE</scope>
</reference>
<dbReference type="AlphaFoldDB" id="A0A922CZE7"/>
<comment type="caution">
    <text evidence="2">The sequence shown here is derived from an EMBL/GenBank/DDBJ whole genome shotgun (WGS) entry which is preliminary data.</text>
</comment>
<sequence length="75" mass="8189">MRASFIFAAVLLISVAFASAKSIEDPHESSVLVKRDTIHIDPPLPRCVFYECVASCKQRRHSGGICTMNGCFCVG</sequence>
<protein>
    <submittedName>
        <fullName evidence="2">Uncharacterized protein</fullName>
    </submittedName>
</protein>
<feature type="chain" id="PRO_5037988102" evidence="1">
    <location>
        <begin position="21"/>
        <end position="75"/>
    </location>
</feature>
<keyword evidence="3" id="KW-1185">Reference proteome</keyword>
<gene>
    <name evidence="2" type="ORF">O3G_MSEX013516</name>
</gene>